<comment type="catalytic activity">
    <reaction evidence="7">
        <text>a ubiquinone + reduced [electron-transfer flavoprotein] = a ubiquinol + oxidized [electron-transfer flavoprotein] + H(+)</text>
        <dbReference type="Rhea" id="RHEA:24052"/>
        <dbReference type="Rhea" id="RHEA-COMP:9565"/>
        <dbReference type="Rhea" id="RHEA-COMP:9566"/>
        <dbReference type="Rhea" id="RHEA-COMP:10685"/>
        <dbReference type="Rhea" id="RHEA-COMP:10686"/>
        <dbReference type="ChEBI" id="CHEBI:15378"/>
        <dbReference type="ChEBI" id="CHEBI:16389"/>
        <dbReference type="ChEBI" id="CHEBI:17976"/>
        <dbReference type="ChEBI" id="CHEBI:57692"/>
        <dbReference type="ChEBI" id="CHEBI:58307"/>
        <dbReference type="EC" id="1.5.5.1"/>
    </reaction>
</comment>
<dbReference type="PANTHER" id="PTHR10617:SF107">
    <property type="entry name" value="ELECTRON TRANSFER FLAVOPROTEIN-UBIQUINONE OXIDOREDUCTASE, MITOCHONDRIAL"/>
    <property type="match status" value="1"/>
</dbReference>
<name>A0A1M2W4J1_TRAPU</name>
<keyword evidence="10" id="KW-1185">Reference proteome</keyword>
<protein>
    <recommendedName>
        <fullName evidence="7">Electron transfer flavoprotein-ubiquinone oxidoreductase</fullName>
        <shortName evidence="7">ETF-QO</shortName>
        <ecNumber evidence="7">1.5.5.1</ecNumber>
    </recommendedName>
</protein>
<keyword evidence="6 7" id="KW-0830">Ubiquinone</keyword>
<keyword evidence="1 7" id="KW-0813">Transport</keyword>
<dbReference type="Gene3D" id="3.30.9.90">
    <property type="match status" value="1"/>
</dbReference>
<proteinExistence type="predicted"/>
<dbReference type="AlphaFoldDB" id="A0A1M2W4J1"/>
<keyword evidence="7" id="KW-0285">Flavoprotein</keyword>
<comment type="caution">
    <text evidence="9">The sequence shown here is derived from an EMBL/GenBank/DDBJ whole genome shotgun (WGS) entry which is preliminary data.</text>
</comment>
<keyword evidence="7" id="KW-0274">FAD</keyword>
<dbReference type="InterPro" id="IPR040156">
    <property type="entry name" value="ETF-QO"/>
</dbReference>
<comment type="cofactor">
    <cofactor evidence="7">
        <name>FAD</name>
        <dbReference type="ChEBI" id="CHEBI:57692"/>
    </cofactor>
</comment>
<accession>A0A1M2W4J1</accession>
<dbReference type="OrthoDB" id="437331at2759"/>
<dbReference type="GO" id="GO:0005743">
    <property type="term" value="C:mitochondrial inner membrane"/>
    <property type="evidence" value="ECO:0007669"/>
    <property type="project" value="TreeGrafter"/>
</dbReference>
<dbReference type="Proteomes" id="UP000184267">
    <property type="component" value="Unassembled WGS sequence"/>
</dbReference>
<keyword evidence="4 7" id="KW-0408">Iron</keyword>
<dbReference type="EMBL" id="MNAD01000235">
    <property type="protein sequence ID" value="OJT14784.1"/>
    <property type="molecule type" value="Genomic_DNA"/>
</dbReference>
<evidence type="ECO:0000256" key="4">
    <source>
        <dbReference type="ARBA" id="ARBA00023004"/>
    </source>
</evidence>
<dbReference type="Gene3D" id="3.30.70.20">
    <property type="match status" value="1"/>
</dbReference>
<dbReference type="GO" id="GO:0051539">
    <property type="term" value="F:4 iron, 4 sulfur cluster binding"/>
    <property type="evidence" value="ECO:0007669"/>
    <property type="project" value="UniProtKB-UniRule"/>
</dbReference>
<evidence type="ECO:0000313" key="10">
    <source>
        <dbReference type="Proteomes" id="UP000184267"/>
    </source>
</evidence>
<evidence type="ECO:0000313" key="9">
    <source>
        <dbReference type="EMBL" id="OJT14784.1"/>
    </source>
</evidence>
<evidence type="ECO:0000259" key="8">
    <source>
        <dbReference type="Pfam" id="PF05187"/>
    </source>
</evidence>
<keyword evidence="7" id="KW-0560">Oxidoreductase</keyword>
<evidence type="ECO:0000256" key="3">
    <source>
        <dbReference type="ARBA" id="ARBA00022982"/>
    </source>
</evidence>
<evidence type="ECO:0000256" key="6">
    <source>
        <dbReference type="ARBA" id="ARBA00023075"/>
    </source>
</evidence>
<comment type="cofactor">
    <cofactor evidence="7">
        <name>[4Fe-4S] cluster</name>
        <dbReference type="ChEBI" id="CHEBI:49883"/>
    </cofactor>
    <text evidence="7">Binds 1 [4Fe-4S] cluster.</text>
</comment>
<keyword evidence="3 7" id="KW-0249">Electron transport</keyword>
<organism evidence="9 10">
    <name type="scientific">Trametes pubescens</name>
    <name type="common">White-rot fungus</name>
    <dbReference type="NCBI Taxonomy" id="154538"/>
    <lineage>
        <taxon>Eukaryota</taxon>
        <taxon>Fungi</taxon>
        <taxon>Dikarya</taxon>
        <taxon>Basidiomycota</taxon>
        <taxon>Agaricomycotina</taxon>
        <taxon>Agaricomycetes</taxon>
        <taxon>Polyporales</taxon>
        <taxon>Polyporaceae</taxon>
        <taxon>Trametes</taxon>
    </lineage>
</organism>
<dbReference type="InterPro" id="IPR036188">
    <property type="entry name" value="FAD/NAD-bd_sf"/>
</dbReference>
<gene>
    <name evidence="9" type="ORF">TRAPUB_8638</name>
</gene>
<evidence type="ECO:0000256" key="5">
    <source>
        <dbReference type="ARBA" id="ARBA00023014"/>
    </source>
</evidence>
<dbReference type="GO" id="GO:0046872">
    <property type="term" value="F:metal ion binding"/>
    <property type="evidence" value="ECO:0007669"/>
    <property type="project" value="UniProtKB-KW"/>
</dbReference>
<dbReference type="STRING" id="154538.A0A1M2W4J1"/>
<keyword evidence="5 7" id="KW-0411">Iron-sulfur</keyword>
<dbReference type="InterPro" id="IPR007859">
    <property type="entry name" value="ETF-QO/FixX_C"/>
</dbReference>
<evidence type="ECO:0000256" key="1">
    <source>
        <dbReference type="ARBA" id="ARBA00022448"/>
    </source>
</evidence>
<dbReference type="EC" id="1.5.5.1" evidence="7"/>
<evidence type="ECO:0000256" key="2">
    <source>
        <dbReference type="ARBA" id="ARBA00022723"/>
    </source>
</evidence>
<evidence type="ECO:0000256" key="7">
    <source>
        <dbReference type="RuleBase" id="RU366068"/>
    </source>
</evidence>
<dbReference type="Gene3D" id="3.50.50.60">
    <property type="entry name" value="FAD/NAD(P)-binding domain"/>
    <property type="match status" value="1"/>
</dbReference>
<comment type="function">
    <text evidence="7">Accepts electrons from ETF and reduces ubiquinone.</text>
</comment>
<sequence>MAAFSFSFPCGVLIGCSAGFVNIAKIKGTHSAMKSGMLAADTAFYAVASEAISEDEPADVHAYETSLHKSWVHDDLYEVRNVRPSSNTSLGVLDGVMYSRLDTLLLRGRTSGPSYPPFQTLLSTDLLTSVALTDTNHAEDQPVHLRVRRYLPPGGGEAVGVECSESAKGLATERWTEDASVRREHVHARIDEHAGLLGRGRPAQVNEYVDAEGAEAKTTDIAEQAS</sequence>
<dbReference type="GO" id="GO:0004174">
    <property type="term" value="F:electron-transferring-flavoprotein dehydrogenase activity"/>
    <property type="evidence" value="ECO:0007669"/>
    <property type="project" value="UniProtKB-UniRule"/>
</dbReference>
<feature type="domain" description="ETF-QO/FixX C-terminal" evidence="8">
    <location>
        <begin position="122"/>
        <end position="148"/>
    </location>
</feature>
<dbReference type="Pfam" id="PF05187">
    <property type="entry name" value="Fer4_ETF_QO"/>
    <property type="match status" value="1"/>
</dbReference>
<reference evidence="9 10" key="1">
    <citation type="submission" date="2016-10" db="EMBL/GenBank/DDBJ databases">
        <title>Genome sequence of the basidiomycete white-rot fungus Trametes pubescens.</title>
        <authorList>
            <person name="Makela M.R."/>
            <person name="Granchi Z."/>
            <person name="Peng M."/>
            <person name="De Vries R.P."/>
            <person name="Grigoriev I."/>
            <person name="Riley R."/>
            <person name="Hilden K."/>
        </authorList>
    </citation>
    <scope>NUCLEOTIDE SEQUENCE [LARGE SCALE GENOMIC DNA]</scope>
    <source>
        <strain evidence="9 10">FBCC735</strain>
    </source>
</reference>
<dbReference type="SUPFAM" id="SSF51905">
    <property type="entry name" value="FAD/NAD(P)-binding domain"/>
    <property type="match status" value="1"/>
</dbReference>
<dbReference type="PANTHER" id="PTHR10617">
    <property type="entry name" value="ELECTRON TRANSFER FLAVOPROTEIN-UBIQUINONE OXIDOREDUCTASE"/>
    <property type="match status" value="1"/>
</dbReference>
<keyword evidence="2 7" id="KW-0479">Metal-binding</keyword>